<organism evidence="1 2">
    <name type="scientific">Portunus trituberculatus</name>
    <name type="common">Swimming crab</name>
    <name type="synonym">Neptunus trituberculatus</name>
    <dbReference type="NCBI Taxonomy" id="210409"/>
    <lineage>
        <taxon>Eukaryota</taxon>
        <taxon>Metazoa</taxon>
        <taxon>Ecdysozoa</taxon>
        <taxon>Arthropoda</taxon>
        <taxon>Crustacea</taxon>
        <taxon>Multicrustacea</taxon>
        <taxon>Malacostraca</taxon>
        <taxon>Eumalacostraca</taxon>
        <taxon>Eucarida</taxon>
        <taxon>Decapoda</taxon>
        <taxon>Pleocyemata</taxon>
        <taxon>Brachyura</taxon>
        <taxon>Eubrachyura</taxon>
        <taxon>Portunoidea</taxon>
        <taxon>Portunidae</taxon>
        <taxon>Portuninae</taxon>
        <taxon>Portunus</taxon>
    </lineage>
</organism>
<dbReference type="EMBL" id="VSRR010002560">
    <property type="protein sequence ID" value="MPC32091.1"/>
    <property type="molecule type" value="Genomic_DNA"/>
</dbReference>
<name>A0A5B7ED68_PORTR</name>
<proteinExistence type="predicted"/>
<evidence type="ECO:0000313" key="2">
    <source>
        <dbReference type="Proteomes" id="UP000324222"/>
    </source>
</evidence>
<dbReference type="AlphaFoldDB" id="A0A5B7ED68"/>
<evidence type="ECO:0000313" key="1">
    <source>
        <dbReference type="EMBL" id="MPC32091.1"/>
    </source>
</evidence>
<keyword evidence="2" id="KW-1185">Reference proteome</keyword>
<protein>
    <submittedName>
        <fullName evidence="1">Uncharacterized protein</fullName>
    </submittedName>
</protein>
<gene>
    <name evidence="1" type="ORF">E2C01_025395</name>
</gene>
<sequence>MLGHELEVRINMRCLASESCSRFSCARQFMRGEVLSYGRRISIKLLLKSEFNNDDALSVRGMVITNWHLASEGPAYRINTAPPRPPSDGATSGDNASLRPLGEKHCVKFPYILVYDCIIFSYGGPPRAGSRGRWENKTGVNQLTIYVLTKFTFITKT</sequence>
<comment type="caution">
    <text evidence="1">The sequence shown here is derived from an EMBL/GenBank/DDBJ whole genome shotgun (WGS) entry which is preliminary data.</text>
</comment>
<accession>A0A5B7ED68</accession>
<reference evidence="1 2" key="1">
    <citation type="submission" date="2019-05" db="EMBL/GenBank/DDBJ databases">
        <title>Another draft genome of Portunus trituberculatus and its Hox gene families provides insights of decapod evolution.</title>
        <authorList>
            <person name="Jeong J.-H."/>
            <person name="Song I."/>
            <person name="Kim S."/>
            <person name="Choi T."/>
            <person name="Kim D."/>
            <person name="Ryu S."/>
            <person name="Kim W."/>
        </authorList>
    </citation>
    <scope>NUCLEOTIDE SEQUENCE [LARGE SCALE GENOMIC DNA]</scope>
    <source>
        <tissue evidence="1">Muscle</tissue>
    </source>
</reference>
<dbReference type="Proteomes" id="UP000324222">
    <property type="component" value="Unassembled WGS sequence"/>
</dbReference>